<dbReference type="RefSeq" id="WP_112353589.1">
    <property type="nucleotide sequence ID" value="NZ_LS483452.1"/>
</dbReference>
<dbReference type="KEGG" id="sbk:SHEWBE_3883"/>
<accession>A0A330M5R8</accession>
<name>A0A330M5R8_9GAMM</name>
<gene>
    <name evidence="1" type="ORF">SHEWBE_3883</name>
</gene>
<dbReference type="AlphaFoldDB" id="A0A330M5R8"/>
<dbReference type="Proteomes" id="UP000250123">
    <property type="component" value="Chromosome SHEWBE"/>
</dbReference>
<sequence>MLIDIKGKEVSIFLELSVWGNAVVSGKVLDVSDEWVKVQCKKSMELIAVSAIKKVSYKL</sequence>
<evidence type="ECO:0000313" key="1">
    <source>
        <dbReference type="EMBL" id="SQH77846.1"/>
    </source>
</evidence>
<organism evidence="1 2">
    <name type="scientific">Shewanella benthica</name>
    <dbReference type="NCBI Taxonomy" id="43661"/>
    <lineage>
        <taxon>Bacteria</taxon>
        <taxon>Pseudomonadati</taxon>
        <taxon>Pseudomonadota</taxon>
        <taxon>Gammaproteobacteria</taxon>
        <taxon>Alteromonadales</taxon>
        <taxon>Shewanellaceae</taxon>
        <taxon>Shewanella</taxon>
    </lineage>
</organism>
<reference evidence="2" key="1">
    <citation type="submission" date="2018-06" db="EMBL/GenBank/DDBJ databases">
        <authorList>
            <person name="Cea G.-C."/>
            <person name="William W."/>
        </authorList>
    </citation>
    <scope>NUCLEOTIDE SEQUENCE [LARGE SCALE GENOMIC DNA]</scope>
    <source>
        <strain evidence="2">DB21MT-2</strain>
    </source>
</reference>
<dbReference type="EMBL" id="LS483452">
    <property type="protein sequence ID" value="SQH77846.1"/>
    <property type="molecule type" value="Genomic_DNA"/>
</dbReference>
<dbReference type="OrthoDB" id="9878402at2"/>
<protein>
    <submittedName>
        <fullName evidence="1">Uncharacterized protein</fullName>
    </submittedName>
</protein>
<evidence type="ECO:0000313" key="2">
    <source>
        <dbReference type="Proteomes" id="UP000250123"/>
    </source>
</evidence>
<proteinExistence type="predicted"/>